<evidence type="ECO:0000256" key="3">
    <source>
        <dbReference type="ARBA" id="ARBA00022741"/>
    </source>
</evidence>
<keyword evidence="11" id="KW-1185">Reference proteome</keyword>
<keyword evidence="6 7" id="KW-0472">Membrane</keyword>
<evidence type="ECO:0000256" key="1">
    <source>
        <dbReference type="ARBA" id="ARBA00004651"/>
    </source>
</evidence>
<feature type="transmembrane region" description="Helical" evidence="7">
    <location>
        <begin position="272"/>
        <end position="291"/>
    </location>
</feature>
<feature type="domain" description="ABC transmembrane type-1" evidence="9">
    <location>
        <begin position="29"/>
        <end position="308"/>
    </location>
</feature>
<evidence type="ECO:0000256" key="6">
    <source>
        <dbReference type="ARBA" id="ARBA00023136"/>
    </source>
</evidence>
<dbReference type="InterPro" id="IPR027417">
    <property type="entry name" value="P-loop_NTPase"/>
</dbReference>
<evidence type="ECO:0000313" key="10">
    <source>
        <dbReference type="EMBL" id="GAA0318904.1"/>
    </source>
</evidence>
<evidence type="ECO:0000256" key="4">
    <source>
        <dbReference type="ARBA" id="ARBA00022840"/>
    </source>
</evidence>
<organism evidence="10 11">
    <name type="scientific">Actinoallomurus spadix</name>
    <dbReference type="NCBI Taxonomy" id="79912"/>
    <lineage>
        <taxon>Bacteria</taxon>
        <taxon>Bacillati</taxon>
        <taxon>Actinomycetota</taxon>
        <taxon>Actinomycetes</taxon>
        <taxon>Streptosporangiales</taxon>
        <taxon>Thermomonosporaceae</taxon>
        <taxon>Actinoallomurus</taxon>
    </lineage>
</organism>
<sequence length="607" mass="64394">MSPANEPGRPAGSLRVLWRHVRGMRRFLAVMMVLELVGDAAALSQPLIARWVLDELKAGGSLVRPLMVLGGLAVIGMALSGTCTFLLGRGALRLVTNLRCTLVRRVLSGSVAAVERRPVGDLLSRIGADTTLLRDTVGDALVRSAATPAVVLAALALMGTIDVIMLGVVVGLLAITAAGEMVAGQRVREATEQAQGRLAAMTSSMQRALIAFRTVKASGTERAESDHACAEAEAAFRSGRRAVRVEALLGMLTAFSVDVTFLAVLAVGGARVVSGAIGVGDLVAFLLYVMFLGEPIDALAFTIPQIAQGLAAVRRIEALRSLPAEAEELPSTARVTERAARNGPGGGPDPEVRFDAVWFGYDGRPVLRDVSFAARRGLTVLVGPSGAGKTTLLSLILRFADVDRGRVLLDAVDVRELDRDGLRRRLAYVQQEAALLGETVREAMLYGVPSPGRADVRGALRAVALDDWAGSLPRGLDTPVGERGVAISGGQRQRLAVARALLRGADVLLLDEATSQLDAISERTLLDSLAREARGRVVLAATHRVSVAAEADQIVLLIEGGVRAVGRHAALLRSDPVYRELACAPYFETGAGHDPWRTGRRRRRHAR</sequence>
<feature type="transmembrane region" description="Helical" evidence="7">
    <location>
        <begin position="68"/>
        <end position="88"/>
    </location>
</feature>
<dbReference type="PROSITE" id="PS50929">
    <property type="entry name" value="ABC_TM1F"/>
    <property type="match status" value="1"/>
</dbReference>
<proteinExistence type="predicted"/>
<dbReference type="SUPFAM" id="SSF52540">
    <property type="entry name" value="P-loop containing nucleoside triphosphate hydrolases"/>
    <property type="match status" value="1"/>
</dbReference>
<comment type="caution">
    <text evidence="10">The sequence shown here is derived from an EMBL/GenBank/DDBJ whole genome shotgun (WGS) entry which is preliminary data.</text>
</comment>
<keyword evidence="4 10" id="KW-0067">ATP-binding</keyword>
<name>A0ABP3FMK9_9ACTN</name>
<keyword evidence="5 7" id="KW-1133">Transmembrane helix</keyword>
<dbReference type="PANTHER" id="PTHR43394:SF1">
    <property type="entry name" value="ATP-BINDING CASSETTE SUB-FAMILY B MEMBER 10, MITOCHONDRIAL"/>
    <property type="match status" value="1"/>
</dbReference>
<dbReference type="SUPFAM" id="SSF90123">
    <property type="entry name" value="ABC transporter transmembrane region"/>
    <property type="match status" value="1"/>
</dbReference>
<evidence type="ECO:0000259" key="9">
    <source>
        <dbReference type="PROSITE" id="PS50929"/>
    </source>
</evidence>
<feature type="domain" description="ABC transporter" evidence="8">
    <location>
        <begin position="352"/>
        <end position="584"/>
    </location>
</feature>
<keyword evidence="3" id="KW-0547">Nucleotide-binding</keyword>
<dbReference type="EMBL" id="BAAABM010000007">
    <property type="protein sequence ID" value="GAA0318904.1"/>
    <property type="molecule type" value="Genomic_DNA"/>
</dbReference>
<dbReference type="PANTHER" id="PTHR43394">
    <property type="entry name" value="ATP-DEPENDENT PERMEASE MDL1, MITOCHONDRIAL"/>
    <property type="match status" value="1"/>
</dbReference>
<dbReference type="CDD" id="cd18551">
    <property type="entry name" value="ABC_6TM_LmrA_like"/>
    <property type="match status" value="1"/>
</dbReference>
<dbReference type="Pfam" id="PF00664">
    <property type="entry name" value="ABC_membrane"/>
    <property type="match status" value="1"/>
</dbReference>
<evidence type="ECO:0000256" key="5">
    <source>
        <dbReference type="ARBA" id="ARBA00022989"/>
    </source>
</evidence>
<evidence type="ECO:0000256" key="7">
    <source>
        <dbReference type="SAM" id="Phobius"/>
    </source>
</evidence>
<dbReference type="Proteomes" id="UP001501822">
    <property type="component" value="Unassembled WGS sequence"/>
</dbReference>
<dbReference type="Gene3D" id="1.20.1560.10">
    <property type="entry name" value="ABC transporter type 1, transmembrane domain"/>
    <property type="match status" value="1"/>
</dbReference>
<dbReference type="RefSeq" id="WP_252800139.1">
    <property type="nucleotide sequence ID" value="NZ_BAAABM010000007.1"/>
</dbReference>
<dbReference type="InterPro" id="IPR003593">
    <property type="entry name" value="AAA+_ATPase"/>
</dbReference>
<reference evidence="11" key="1">
    <citation type="journal article" date="2019" name="Int. J. Syst. Evol. Microbiol.">
        <title>The Global Catalogue of Microorganisms (GCM) 10K type strain sequencing project: providing services to taxonomists for standard genome sequencing and annotation.</title>
        <authorList>
            <consortium name="The Broad Institute Genomics Platform"/>
            <consortium name="The Broad Institute Genome Sequencing Center for Infectious Disease"/>
            <person name="Wu L."/>
            <person name="Ma J."/>
        </authorList>
    </citation>
    <scope>NUCLEOTIDE SEQUENCE [LARGE SCALE GENOMIC DNA]</scope>
    <source>
        <strain evidence="11">JCM 3146</strain>
    </source>
</reference>
<protein>
    <submittedName>
        <fullName evidence="10">ABC transporter ATP-binding protein</fullName>
    </submittedName>
</protein>
<evidence type="ECO:0000259" key="8">
    <source>
        <dbReference type="PROSITE" id="PS50893"/>
    </source>
</evidence>
<dbReference type="InterPro" id="IPR003439">
    <property type="entry name" value="ABC_transporter-like_ATP-bd"/>
</dbReference>
<dbReference type="PROSITE" id="PS00211">
    <property type="entry name" value="ABC_TRANSPORTER_1"/>
    <property type="match status" value="1"/>
</dbReference>
<dbReference type="PROSITE" id="PS50893">
    <property type="entry name" value="ABC_TRANSPORTER_2"/>
    <property type="match status" value="1"/>
</dbReference>
<gene>
    <name evidence="10" type="ORF">GCM10010151_05870</name>
</gene>
<dbReference type="InterPro" id="IPR011527">
    <property type="entry name" value="ABC1_TM_dom"/>
</dbReference>
<dbReference type="InterPro" id="IPR036640">
    <property type="entry name" value="ABC1_TM_sf"/>
</dbReference>
<dbReference type="SMART" id="SM00382">
    <property type="entry name" value="AAA"/>
    <property type="match status" value="1"/>
</dbReference>
<accession>A0ABP3FMK9</accession>
<dbReference type="InterPro" id="IPR017871">
    <property type="entry name" value="ABC_transporter-like_CS"/>
</dbReference>
<dbReference type="InterPro" id="IPR039421">
    <property type="entry name" value="Type_1_exporter"/>
</dbReference>
<keyword evidence="2 7" id="KW-0812">Transmembrane</keyword>
<feature type="transmembrane region" description="Helical" evidence="7">
    <location>
        <begin position="27"/>
        <end position="48"/>
    </location>
</feature>
<comment type="subcellular location">
    <subcellularLocation>
        <location evidence="1">Cell membrane</location>
        <topology evidence="1">Multi-pass membrane protein</topology>
    </subcellularLocation>
</comment>
<evidence type="ECO:0000256" key="2">
    <source>
        <dbReference type="ARBA" id="ARBA00022692"/>
    </source>
</evidence>
<dbReference type="Pfam" id="PF00005">
    <property type="entry name" value="ABC_tran"/>
    <property type="match status" value="1"/>
</dbReference>
<evidence type="ECO:0000313" key="11">
    <source>
        <dbReference type="Proteomes" id="UP001501822"/>
    </source>
</evidence>
<feature type="transmembrane region" description="Helical" evidence="7">
    <location>
        <begin position="247"/>
        <end position="266"/>
    </location>
</feature>
<dbReference type="Gene3D" id="3.40.50.300">
    <property type="entry name" value="P-loop containing nucleotide triphosphate hydrolases"/>
    <property type="match status" value="1"/>
</dbReference>
<dbReference type="GO" id="GO:0005524">
    <property type="term" value="F:ATP binding"/>
    <property type="evidence" value="ECO:0007669"/>
    <property type="project" value="UniProtKB-KW"/>
</dbReference>